<dbReference type="RefSeq" id="XP_066616067.1">
    <property type="nucleotide sequence ID" value="XM_066755781.1"/>
</dbReference>
<dbReference type="EMBL" id="ATAM02000002">
    <property type="protein sequence ID" value="KAL0253846.1"/>
    <property type="molecule type" value="Genomic_DNA"/>
</dbReference>
<accession>A0ABR3C0D9</accession>
<comment type="caution">
    <text evidence="2">The sequence shown here is derived from an EMBL/GenBank/DDBJ whole genome shotgun (WGS) entry which is preliminary data.</text>
</comment>
<gene>
    <name evidence="2" type="ORF">I308_101224</name>
</gene>
<reference evidence="2" key="2">
    <citation type="submission" date="2024-01" db="EMBL/GenBank/DDBJ databases">
        <title>Comparative genomics of Cryptococcus and Kwoniella reveals pathogenesis evolution and contrasting modes of karyotype evolution via chromosome fusion or intercentromeric recombination.</title>
        <authorList>
            <person name="Coelho M.A."/>
            <person name="David-Palma M."/>
            <person name="Shea T."/>
            <person name="Bowers K."/>
            <person name="Mcginley-Smith S."/>
            <person name="Mohammad A.W."/>
            <person name="Gnirke A."/>
            <person name="Yurkov A.M."/>
            <person name="Nowrousian M."/>
            <person name="Sun S."/>
            <person name="Cuomo C.A."/>
            <person name="Heitman J."/>
        </authorList>
    </citation>
    <scope>NUCLEOTIDE SEQUENCE</scope>
    <source>
        <strain evidence="2">IND107</strain>
    </source>
</reference>
<reference evidence="2" key="1">
    <citation type="submission" date="2015-01" db="EMBL/GenBank/DDBJ databases">
        <authorList>
            <consortium name="The Broad Institute Genomics Platform"/>
            <person name="Cuomo C."/>
            <person name="Litvintseva A."/>
            <person name="Chen Y."/>
            <person name="Heitman J."/>
            <person name="Sun S."/>
            <person name="Springer D."/>
            <person name="Dromer F."/>
            <person name="Young S."/>
            <person name="Zeng Q."/>
            <person name="Gargeya S."/>
            <person name="Abouelleil A."/>
            <person name="Alvarado L."/>
            <person name="Chapman S.B."/>
            <person name="Gainer-Dewar J."/>
            <person name="Goldberg J."/>
            <person name="Griggs A."/>
            <person name="Gujja S."/>
            <person name="Hansen M."/>
            <person name="Howarth C."/>
            <person name="Imamovic A."/>
            <person name="Larimer J."/>
            <person name="Murphy C."/>
            <person name="Naylor J."/>
            <person name="Pearson M."/>
            <person name="Priest M."/>
            <person name="Roberts A."/>
            <person name="Saif S."/>
            <person name="Shea T."/>
            <person name="Sykes S."/>
            <person name="Wortman J."/>
            <person name="Nusbaum C."/>
            <person name="Birren B."/>
        </authorList>
    </citation>
    <scope>NUCLEOTIDE SEQUENCE</scope>
    <source>
        <strain evidence="2">IND107</strain>
    </source>
</reference>
<keyword evidence="3" id="KW-1185">Reference proteome</keyword>
<evidence type="ECO:0000256" key="1">
    <source>
        <dbReference type="SAM" id="MobiDB-lite"/>
    </source>
</evidence>
<name>A0ABR3C0D9_9TREE</name>
<evidence type="ECO:0000313" key="3">
    <source>
        <dbReference type="Proteomes" id="UP000054399"/>
    </source>
</evidence>
<protein>
    <submittedName>
        <fullName evidence="2">Uncharacterized protein</fullName>
    </submittedName>
</protein>
<dbReference type="GeneID" id="91988082"/>
<evidence type="ECO:0000313" key="2">
    <source>
        <dbReference type="EMBL" id="KAL0253846.1"/>
    </source>
</evidence>
<dbReference type="Proteomes" id="UP000054399">
    <property type="component" value="Unassembled WGS sequence"/>
</dbReference>
<organism evidence="2 3">
    <name type="scientific">Cryptococcus tetragattii IND107</name>
    <dbReference type="NCBI Taxonomy" id="1296105"/>
    <lineage>
        <taxon>Eukaryota</taxon>
        <taxon>Fungi</taxon>
        <taxon>Dikarya</taxon>
        <taxon>Basidiomycota</taxon>
        <taxon>Agaricomycotina</taxon>
        <taxon>Tremellomycetes</taxon>
        <taxon>Tremellales</taxon>
        <taxon>Cryptococcaceae</taxon>
        <taxon>Cryptococcus</taxon>
        <taxon>Cryptococcus gattii species complex</taxon>
    </lineage>
</organism>
<proteinExistence type="predicted"/>
<feature type="region of interest" description="Disordered" evidence="1">
    <location>
        <begin position="204"/>
        <end position="237"/>
    </location>
</feature>
<sequence length="480" mass="49655">MQVIGNTPPSSFLDTEGLTLFPSTSAPEGTSAKFTSEALSETVSGSPSSAIITSAAEITSATAAAVTSASEIINDCPDESSAVVTSAEPYVTSIPQGSPTTLELHDCADESESIFHSGSLVASVTVTSAAPAATSNSASDGIECPDESGSVSLDVSVTSKIGAGAFASVTDGSQTFIPASASVSSTKGSSESVTASAAVTDQPASASASSSAPASSSASASTPASPSSSSSSTPTSAIVGSDGLARCTDYKCNSGADWLVSALCAISKCNHMWPLSLVSDIQGDLYHTTRASFTVWSRLFQPVTSVITFDEANTALADNSAEGGWLGGALDVAIENMGGDGVYNTTDGERGYKGKMLMSSKTETDRTRVEEAGVWGLVYLTGKDAVRESIPDDDATWLNFMQKVDGSPVLIYTTDTPDSSLAKDQYYTVSTITNNSNVTLWDPYGDGMDAYKYIDISALKVSSKWIYHLDWPHFFWPNDG</sequence>